<dbReference type="eggNOG" id="ENOG502RQT6">
    <property type="taxonomic scope" value="Eukaryota"/>
</dbReference>
<evidence type="ECO:0000313" key="3">
    <source>
        <dbReference type="Proteomes" id="UP000007174"/>
    </source>
</evidence>
<feature type="compositionally biased region" description="Basic and acidic residues" evidence="1">
    <location>
        <begin position="1"/>
        <end position="35"/>
    </location>
</feature>
<dbReference type="EMBL" id="CACQ02008078">
    <property type="protein sequence ID" value="CCF45814.1"/>
    <property type="molecule type" value="Genomic_DNA"/>
</dbReference>
<accession>H1W002</accession>
<feature type="compositionally biased region" description="Acidic residues" evidence="1">
    <location>
        <begin position="67"/>
        <end position="78"/>
    </location>
</feature>
<evidence type="ECO:0000256" key="1">
    <source>
        <dbReference type="SAM" id="MobiDB-lite"/>
    </source>
</evidence>
<name>H1W002_COLHI</name>
<dbReference type="Proteomes" id="UP000007174">
    <property type="component" value="Unassembled WGS sequence"/>
</dbReference>
<proteinExistence type="predicted"/>
<dbReference type="STRING" id="759273.H1W002"/>
<feature type="region of interest" description="Disordered" evidence="1">
    <location>
        <begin position="1"/>
        <end position="40"/>
    </location>
</feature>
<dbReference type="HOGENOM" id="CLU_2628499_0_0_1"/>
<dbReference type="AlphaFoldDB" id="H1W002"/>
<evidence type="ECO:0000313" key="2">
    <source>
        <dbReference type="EMBL" id="CCF45814.1"/>
    </source>
</evidence>
<gene>
    <name evidence="2" type="ORF">CH063_14767</name>
</gene>
<feature type="non-terminal residue" evidence="2">
    <location>
        <position position="78"/>
    </location>
</feature>
<organism evidence="2 3">
    <name type="scientific">Colletotrichum higginsianum (strain IMI 349063)</name>
    <name type="common">Crucifer anthracnose fungus</name>
    <dbReference type="NCBI Taxonomy" id="759273"/>
    <lineage>
        <taxon>Eukaryota</taxon>
        <taxon>Fungi</taxon>
        <taxon>Dikarya</taxon>
        <taxon>Ascomycota</taxon>
        <taxon>Pezizomycotina</taxon>
        <taxon>Sordariomycetes</taxon>
        <taxon>Hypocreomycetidae</taxon>
        <taxon>Glomerellales</taxon>
        <taxon>Glomerellaceae</taxon>
        <taxon>Colletotrichum</taxon>
        <taxon>Colletotrichum destructivum species complex</taxon>
    </lineage>
</organism>
<reference evidence="3" key="1">
    <citation type="journal article" date="2012" name="Nat. Genet.">
        <title>Lifestyle transitions in plant pathogenic Colletotrichum fungi deciphered by genome and transcriptome analyses.</title>
        <authorList>
            <person name="O'Connell R.J."/>
            <person name="Thon M.R."/>
            <person name="Hacquard S."/>
            <person name="Amyotte S.G."/>
            <person name="Kleemann J."/>
            <person name="Torres M.F."/>
            <person name="Damm U."/>
            <person name="Buiate E.A."/>
            <person name="Epstein L."/>
            <person name="Alkan N."/>
            <person name="Altmueller J."/>
            <person name="Alvarado-Balderrama L."/>
            <person name="Bauser C.A."/>
            <person name="Becker C."/>
            <person name="Birren B.W."/>
            <person name="Chen Z."/>
            <person name="Choi J."/>
            <person name="Crouch J.A."/>
            <person name="Duvick J.P."/>
            <person name="Farman M.A."/>
            <person name="Gan P."/>
            <person name="Heiman D."/>
            <person name="Henrissat B."/>
            <person name="Howard R.J."/>
            <person name="Kabbage M."/>
            <person name="Koch C."/>
            <person name="Kracher B."/>
            <person name="Kubo Y."/>
            <person name="Law A.D."/>
            <person name="Lebrun M.-H."/>
            <person name="Lee Y.-H."/>
            <person name="Miyara I."/>
            <person name="Moore N."/>
            <person name="Neumann U."/>
            <person name="Nordstroem K."/>
            <person name="Panaccione D.G."/>
            <person name="Panstruga R."/>
            <person name="Place M."/>
            <person name="Proctor R.H."/>
            <person name="Prusky D."/>
            <person name="Rech G."/>
            <person name="Reinhardt R."/>
            <person name="Rollins J.A."/>
            <person name="Rounsley S."/>
            <person name="Schardl C.L."/>
            <person name="Schwartz D.C."/>
            <person name="Shenoy N."/>
            <person name="Shirasu K."/>
            <person name="Sikhakolli U.R."/>
            <person name="Stueber K."/>
            <person name="Sukno S.A."/>
            <person name="Sweigard J.A."/>
            <person name="Takano Y."/>
            <person name="Takahara H."/>
            <person name="Trail F."/>
            <person name="van der Does H.C."/>
            <person name="Voll L.M."/>
            <person name="Will I."/>
            <person name="Young S."/>
            <person name="Zeng Q."/>
            <person name="Zhang J."/>
            <person name="Zhou S."/>
            <person name="Dickman M.B."/>
            <person name="Schulze-Lefert P."/>
            <person name="Ver Loren van Themaat E."/>
            <person name="Ma L.-J."/>
            <person name="Vaillancourt L.J."/>
        </authorList>
    </citation>
    <scope>NUCLEOTIDE SEQUENCE [LARGE SCALE GENOMIC DNA]</scope>
    <source>
        <strain evidence="3">IMI 349063</strain>
    </source>
</reference>
<feature type="region of interest" description="Disordered" evidence="1">
    <location>
        <begin position="55"/>
        <end position="78"/>
    </location>
</feature>
<dbReference type="VEuPathDB" id="FungiDB:CH63R_01870"/>
<protein>
    <submittedName>
        <fullName evidence="2">Uncharacterized protein</fullName>
    </submittedName>
</protein>
<sequence>MKKLGGDDDKGGKHRDDRRLSTRGNGRHDDDERARGGVPNLDVEMLEHLGKNILSKAVDRFGGGNGGEDEQEEREDTR</sequence>